<evidence type="ECO:0000259" key="1">
    <source>
        <dbReference type="Pfam" id="PF03446"/>
    </source>
</evidence>
<gene>
    <name evidence="2" type="ORF">T459_03087</name>
</gene>
<protein>
    <submittedName>
        <fullName evidence="2">3-hydroxyisobutyrate dehydrogenase-like 2, mitochondrial</fullName>
    </submittedName>
</protein>
<sequence length="362" mass="40303">MSPYLRDADLLHTSSRRPLTFTRPMNFLIWNCRGSTSPEFKNHFKDLLELHKTTLVIILETHRMNHQTMPCEFHFSNIVAVPASGQAGGIAILWQADLLNIMDVAMTHQEIHCKIQHLLPGEFFIQTHPGLKYSDPSTLGSGQLHNLENTYDSLIQGPLRRYESKAKIDSFKTDNQWTFSELSFDFPQSILDVSQTPTMTSYQAPINPTRTRIGWIGTGVMGDAMASRLLSVGYSVTIYARNPSKVAHLQSQGALLADFPANLSSNDVIFTMLGHPSDVRQIILDNLVPFLNQNTVIIDHTSSHLVLAKQIFYAARERDCWAVDAPVSGGAIGAKEGKLAILAGGNEDVVKCLMLKVQNLNF</sequence>
<name>A0A2G3ALU3_CAPAN</name>
<dbReference type="Proteomes" id="UP000222542">
    <property type="component" value="Unassembled WGS sequence"/>
</dbReference>
<dbReference type="Gene3D" id="3.40.50.720">
    <property type="entry name" value="NAD(P)-binding Rossmann-like Domain"/>
    <property type="match status" value="1"/>
</dbReference>
<dbReference type="EMBL" id="AYRZ02000001">
    <property type="protein sequence ID" value="PHT95205.1"/>
    <property type="molecule type" value="Genomic_DNA"/>
</dbReference>
<dbReference type="GO" id="GO:0050661">
    <property type="term" value="F:NADP binding"/>
    <property type="evidence" value="ECO:0007669"/>
    <property type="project" value="InterPro"/>
</dbReference>
<evidence type="ECO:0000313" key="2">
    <source>
        <dbReference type="EMBL" id="PHT95205.1"/>
    </source>
</evidence>
<comment type="caution">
    <text evidence="2">The sequence shown here is derived from an EMBL/GenBank/DDBJ whole genome shotgun (WGS) entry which is preliminary data.</text>
</comment>
<reference evidence="2 3" key="2">
    <citation type="journal article" date="2017" name="Genome Biol.">
        <title>New reference genome sequences of hot pepper reveal the massive evolution of plant disease-resistance genes by retroduplication.</title>
        <authorList>
            <person name="Kim S."/>
            <person name="Park J."/>
            <person name="Yeom S.I."/>
            <person name="Kim Y.M."/>
            <person name="Seo E."/>
            <person name="Kim K.T."/>
            <person name="Kim M.S."/>
            <person name="Lee J.M."/>
            <person name="Cheong K."/>
            <person name="Shin H.S."/>
            <person name="Kim S.B."/>
            <person name="Han K."/>
            <person name="Lee J."/>
            <person name="Park M."/>
            <person name="Lee H.A."/>
            <person name="Lee H.Y."/>
            <person name="Lee Y."/>
            <person name="Oh S."/>
            <person name="Lee J.H."/>
            <person name="Choi E."/>
            <person name="Choi E."/>
            <person name="Lee S.E."/>
            <person name="Jeon J."/>
            <person name="Kim H."/>
            <person name="Choi G."/>
            <person name="Song H."/>
            <person name="Lee J."/>
            <person name="Lee S.C."/>
            <person name="Kwon J.K."/>
            <person name="Lee H.Y."/>
            <person name="Koo N."/>
            <person name="Hong Y."/>
            <person name="Kim R.W."/>
            <person name="Kang W.H."/>
            <person name="Huh J.H."/>
            <person name="Kang B.C."/>
            <person name="Yang T.J."/>
            <person name="Lee Y.H."/>
            <person name="Bennetzen J.L."/>
            <person name="Choi D."/>
        </authorList>
    </citation>
    <scope>NUCLEOTIDE SEQUENCE [LARGE SCALE GENOMIC DNA]</scope>
    <source>
        <strain evidence="3">cv. CM334</strain>
    </source>
</reference>
<feature type="domain" description="6-phosphogluconate dehydrogenase NADP-binding" evidence="1">
    <location>
        <begin position="212"/>
        <end position="351"/>
    </location>
</feature>
<dbReference type="AlphaFoldDB" id="A0A2G3ALU3"/>
<dbReference type="SUPFAM" id="SSF51735">
    <property type="entry name" value="NAD(P)-binding Rossmann-fold domains"/>
    <property type="match status" value="1"/>
</dbReference>
<organism evidence="2 3">
    <name type="scientific">Capsicum annuum</name>
    <name type="common">Capsicum pepper</name>
    <dbReference type="NCBI Taxonomy" id="4072"/>
    <lineage>
        <taxon>Eukaryota</taxon>
        <taxon>Viridiplantae</taxon>
        <taxon>Streptophyta</taxon>
        <taxon>Embryophyta</taxon>
        <taxon>Tracheophyta</taxon>
        <taxon>Spermatophyta</taxon>
        <taxon>Magnoliopsida</taxon>
        <taxon>eudicotyledons</taxon>
        <taxon>Gunneridae</taxon>
        <taxon>Pentapetalae</taxon>
        <taxon>asterids</taxon>
        <taxon>lamiids</taxon>
        <taxon>Solanales</taxon>
        <taxon>Solanaceae</taxon>
        <taxon>Solanoideae</taxon>
        <taxon>Capsiceae</taxon>
        <taxon>Capsicum</taxon>
    </lineage>
</organism>
<dbReference type="InterPro" id="IPR006115">
    <property type="entry name" value="6PGDH_NADP-bd"/>
</dbReference>
<dbReference type="Gramene" id="PHT95205">
    <property type="protein sequence ID" value="PHT95205"/>
    <property type="gene ID" value="T459_03087"/>
</dbReference>
<dbReference type="SUPFAM" id="SSF56219">
    <property type="entry name" value="DNase I-like"/>
    <property type="match status" value="1"/>
</dbReference>
<dbReference type="PANTHER" id="PTHR43060">
    <property type="entry name" value="3-HYDROXYISOBUTYRATE DEHYDROGENASE-LIKE 1, MITOCHONDRIAL-RELATED"/>
    <property type="match status" value="1"/>
</dbReference>
<evidence type="ECO:0000313" key="3">
    <source>
        <dbReference type="Proteomes" id="UP000222542"/>
    </source>
</evidence>
<dbReference type="PANTHER" id="PTHR43060:SF13">
    <property type="entry name" value="3-HYDROXYISOBUTYRATE DEHYDROGENASE-LIKE 2, MITOCHONDRIAL-RELATED"/>
    <property type="match status" value="1"/>
</dbReference>
<reference evidence="2 3" key="1">
    <citation type="journal article" date="2014" name="Nat. Genet.">
        <title>Genome sequence of the hot pepper provides insights into the evolution of pungency in Capsicum species.</title>
        <authorList>
            <person name="Kim S."/>
            <person name="Park M."/>
            <person name="Yeom S.I."/>
            <person name="Kim Y.M."/>
            <person name="Lee J.M."/>
            <person name="Lee H.A."/>
            <person name="Seo E."/>
            <person name="Choi J."/>
            <person name="Cheong K."/>
            <person name="Kim K.T."/>
            <person name="Jung K."/>
            <person name="Lee G.W."/>
            <person name="Oh S.K."/>
            <person name="Bae C."/>
            <person name="Kim S.B."/>
            <person name="Lee H.Y."/>
            <person name="Kim S.Y."/>
            <person name="Kim M.S."/>
            <person name="Kang B.C."/>
            <person name="Jo Y.D."/>
            <person name="Yang H.B."/>
            <person name="Jeong H.J."/>
            <person name="Kang W.H."/>
            <person name="Kwon J.K."/>
            <person name="Shin C."/>
            <person name="Lim J.Y."/>
            <person name="Park J.H."/>
            <person name="Huh J.H."/>
            <person name="Kim J.S."/>
            <person name="Kim B.D."/>
            <person name="Cohen O."/>
            <person name="Paran I."/>
            <person name="Suh M.C."/>
            <person name="Lee S.B."/>
            <person name="Kim Y.K."/>
            <person name="Shin Y."/>
            <person name="Noh S.J."/>
            <person name="Park J."/>
            <person name="Seo Y.S."/>
            <person name="Kwon S.Y."/>
            <person name="Kim H.A."/>
            <person name="Park J.M."/>
            <person name="Kim H.J."/>
            <person name="Choi S.B."/>
            <person name="Bosland P.W."/>
            <person name="Reeves G."/>
            <person name="Jo S.H."/>
            <person name="Lee B.W."/>
            <person name="Cho H.T."/>
            <person name="Choi H.S."/>
            <person name="Lee M.S."/>
            <person name="Yu Y."/>
            <person name="Do Choi Y."/>
            <person name="Park B.S."/>
            <person name="van Deynze A."/>
            <person name="Ashrafi H."/>
            <person name="Hill T."/>
            <person name="Kim W.T."/>
            <person name="Pai H.S."/>
            <person name="Ahn H.K."/>
            <person name="Yeam I."/>
            <person name="Giovannoni J.J."/>
            <person name="Rose J.K."/>
            <person name="Sorensen I."/>
            <person name="Lee S.J."/>
            <person name="Kim R.W."/>
            <person name="Choi I.Y."/>
            <person name="Choi B.S."/>
            <person name="Lim J.S."/>
            <person name="Lee Y.H."/>
            <person name="Choi D."/>
        </authorList>
    </citation>
    <scope>NUCLEOTIDE SEQUENCE [LARGE SCALE GENOMIC DNA]</scope>
    <source>
        <strain evidence="3">cv. CM334</strain>
    </source>
</reference>
<dbReference type="Pfam" id="PF03446">
    <property type="entry name" value="NAD_binding_2"/>
    <property type="match status" value="1"/>
</dbReference>
<dbReference type="GO" id="GO:0016616">
    <property type="term" value="F:oxidoreductase activity, acting on the CH-OH group of donors, NAD or NADP as acceptor"/>
    <property type="evidence" value="ECO:0007669"/>
    <property type="project" value="UniProtKB-ARBA"/>
</dbReference>
<keyword evidence="3" id="KW-1185">Reference proteome</keyword>
<dbReference type="InterPro" id="IPR036291">
    <property type="entry name" value="NAD(P)-bd_dom_sf"/>
</dbReference>
<dbReference type="STRING" id="4072.A0A2G3ALU3"/>
<dbReference type="InterPro" id="IPR036691">
    <property type="entry name" value="Endo/exonu/phosph_ase_sf"/>
</dbReference>
<accession>A0A2G3ALU3</accession>
<proteinExistence type="predicted"/>